<dbReference type="EMBL" id="BPVZ01000029">
    <property type="protein sequence ID" value="GKV08984.1"/>
    <property type="molecule type" value="Genomic_DNA"/>
</dbReference>
<comment type="caution">
    <text evidence="1">The sequence shown here is derived from an EMBL/GenBank/DDBJ whole genome shotgun (WGS) entry which is preliminary data.</text>
</comment>
<protein>
    <recommendedName>
        <fullName evidence="3">Secreted protein</fullName>
    </recommendedName>
</protein>
<accession>A0AAV5JC16</accession>
<evidence type="ECO:0008006" key="3">
    <source>
        <dbReference type="Google" id="ProtNLM"/>
    </source>
</evidence>
<dbReference type="Proteomes" id="UP001054252">
    <property type="component" value="Unassembled WGS sequence"/>
</dbReference>
<keyword evidence="2" id="KW-1185">Reference proteome</keyword>
<gene>
    <name evidence="1" type="ORF">SLEP1_g20550</name>
</gene>
<organism evidence="1 2">
    <name type="scientific">Rubroshorea leprosula</name>
    <dbReference type="NCBI Taxonomy" id="152421"/>
    <lineage>
        <taxon>Eukaryota</taxon>
        <taxon>Viridiplantae</taxon>
        <taxon>Streptophyta</taxon>
        <taxon>Embryophyta</taxon>
        <taxon>Tracheophyta</taxon>
        <taxon>Spermatophyta</taxon>
        <taxon>Magnoliopsida</taxon>
        <taxon>eudicotyledons</taxon>
        <taxon>Gunneridae</taxon>
        <taxon>Pentapetalae</taxon>
        <taxon>rosids</taxon>
        <taxon>malvids</taxon>
        <taxon>Malvales</taxon>
        <taxon>Dipterocarpaceae</taxon>
        <taxon>Rubroshorea</taxon>
    </lineage>
</organism>
<dbReference type="AlphaFoldDB" id="A0AAV5JC16"/>
<reference evidence="1 2" key="1">
    <citation type="journal article" date="2021" name="Commun. Biol.">
        <title>The genome of Shorea leprosula (Dipterocarpaceae) highlights the ecological relevance of drought in aseasonal tropical rainforests.</title>
        <authorList>
            <person name="Ng K.K.S."/>
            <person name="Kobayashi M.J."/>
            <person name="Fawcett J.A."/>
            <person name="Hatakeyama M."/>
            <person name="Paape T."/>
            <person name="Ng C.H."/>
            <person name="Ang C.C."/>
            <person name="Tnah L.H."/>
            <person name="Lee C.T."/>
            <person name="Nishiyama T."/>
            <person name="Sese J."/>
            <person name="O'Brien M.J."/>
            <person name="Copetti D."/>
            <person name="Mohd Noor M.I."/>
            <person name="Ong R.C."/>
            <person name="Putra M."/>
            <person name="Sireger I.Z."/>
            <person name="Indrioko S."/>
            <person name="Kosugi Y."/>
            <person name="Izuno A."/>
            <person name="Isagi Y."/>
            <person name="Lee S.L."/>
            <person name="Shimizu K.K."/>
        </authorList>
    </citation>
    <scope>NUCLEOTIDE SEQUENCE [LARGE SCALE GENOMIC DNA]</scope>
    <source>
        <strain evidence="1">214</strain>
    </source>
</reference>
<proteinExistence type="predicted"/>
<sequence length="81" mass="8953">MSPLALLILPPTAGPVANRSPGRTEMHIARHVALLISFIVNTTTTTVHSATTINLALRLRNHQPPLTCLFLLSHFHYYSEP</sequence>
<evidence type="ECO:0000313" key="1">
    <source>
        <dbReference type="EMBL" id="GKV08984.1"/>
    </source>
</evidence>
<evidence type="ECO:0000313" key="2">
    <source>
        <dbReference type="Proteomes" id="UP001054252"/>
    </source>
</evidence>
<name>A0AAV5JC16_9ROSI</name>